<sequence>MEYKIYDQLPIEAKEIRIKVFMEEQGFKDEFDDLDEVCKHLVVFDHQKAIGTCRYYYDDPLQANVIGRIAVIKEYRGKKVGQYIVQSACSLMKGNVCLHAQVQAKPFYEKLGFKAYGEIDCDEFCPHTWMKKEM</sequence>
<proteinExistence type="predicted"/>
<dbReference type="InterPro" id="IPR016181">
    <property type="entry name" value="Acyl_CoA_acyltransferase"/>
</dbReference>
<dbReference type="PANTHER" id="PTHR13355">
    <property type="entry name" value="GLUCOSAMINE 6-PHOSPHATE N-ACETYLTRANSFERASE"/>
    <property type="match status" value="1"/>
</dbReference>
<evidence type="ECO:0000313" key="3">
    <source>
        <dbReference type="Proteomes" id="UP000593842"/>
    </source>
</evidence>
<dbReference type="InterPro" id="IPR000182">
    <property type="entry name" value="GNAT_dom"/>
</dbReference>
<dbReference type="RefSeq" id="WP_200764892.1">
    <property type="nucleotide sequence ID" value="NZ_AP024085.1"/>
</dbReference>
<organism evidence="2 3">
    <name type="scientific">Faecalibacillus intestinalis</name>
    <dbReference type="NCBI Taxonomy" id="1982626"/>
    <lineage>
        <taxon>Bacteria</taxon>
        <taxon>Bacillati</taxon>
        <taxon>Bacillota</taxon>
        <taxon>Erysipelotrichia</taxon>
        <taxon>Erysipelotrichales</taxon>
        <taxon>Coprobacillaceae</taxon>
        <taxon>Faecalibacillus</taxon>
    </lineage>
</organism>
<dbReference type="SUPFAM" id="SSF55729">
    <property type="entry name" value="Acyl-CoA N-acyltransferases (Nat)"/>
    <property type="match status" value="1"/>
</dbReference>
<reference evidence="3" key="1">
    <citation type="submission" date="2020-09" db="EMBL/GenBank/DDBJ databases">
        <title>Complete genome sequencing of Faecalibacillus intestinalis strain 14EGH31.</title>
        <authorList>
            <person name="Sakamoto M."/>
            <person name="Murakami T."/>
            <person name="Mori H."/>
        </authorList>
    </citation>
    <scope>NUCLEOTIDE SEQUENCE [LARGE SCALE GENOMIC DNA]</scope>
    <source>
        <strain evidence="3">14EGH31</strain>
    </source>
</reference>
<dbReference type="PROSITE" id="PS51186">
    <property type="entry name" value="GNAT"/>
    <property type="match status" value="1"/>
</dbReference>
<dbReference type="Gene3D" id="3.40.630.30">
    <property type="match status" value="1"/>
</dbReference>
<dbReference type="Proteomes" id="UP000593842">
    <property type="component" value="Chromosome"/>
</dbReference>
<gene>
    <name evidence="2" type="ORF">Fi14EGH31_24350</name>
</gene>
<dbReference type="AlphaFoldDB" id="A0A7I8E3W5"/>
<feature type="domain" description="N-acetyltransferase" evidence="1">
    <location>
        <begin position="1"/>
        <end position="134"/>
    </location>
</feature>
<evidence type="ECO:0000259" key="1">
    <source>
        <dbReference type="PROSITE" id="PS51186"/>
    </source>
</evidence>
<dbReference type="GeneID" id="70580875"/>
<dbReference type="EMBL" id="AP024085">
    <property type="protein sequence ID" value="BCL58723.1"/>
    <property type="molecule type" value="Genomic_DNA"/>
</dbReference>
<name>A0A7I8E3W5_9FIRM</name>
<accession>A0A7I8E3W5</accession>
<dbReference type="PANTHER" id="PTHR13355:SF22">
    <property type="entry name" value="SLL0786 PROTEIN"/>
    <property type="match status" value="1"/>
</dbReference>
<keyword evidence="2" id="KW-0808">Transferase</keyword>
<dbReference type="GO" id="GO:0008080">
    <property type="term" value="F:N-acetyltransferase activity"/>
    <property type="evidence" value="ECO:0007669"/>
    <property type="project" value="TreeGrafter"/>
</dbReference>
<dbReference type="CDD" id="cd04301">
    <property type="entry name" value="NAT_SF"/>
    <property type="match status" value="1"/>
</dbReference>
<dbReference type="KEGG" id="fit:Fi14EGH31_24350"/>
<dbReference type="InterPro" id="IPR039143">
    <property type="entry name" value="GNPNAT1-like"/>
</dbReference>
<dbReference type="Pfam" id="PF13673">
    <property type="entry name" value="Acetyltransf_10"/>
    <property type="match status" value="1"/>
</dbReference>
<protein>
    <submittedName>
        <fullName evidence="2">Acetyltransferase</fullName>
    </submittedName>
</protein>
<evidence type="ECO:0000313" key="2">
    <source>
        <dbReference type="EMBL" id="BCL58723.1"/>
    </source>
</evidence>